<dbReference type="EnsemblBacteria" id="ACA39529">
    <property type="protein sequence ID" value="ACA39529"/>
    <property type="gene ID" value="Bsph_1940"/>
</dbReference>
<name>B1HTB3_LYSSC</name>
<sequence>MLISFFIRENTEKFISEGGLLMENLQTEESVEMVAEVVEAPVEQTEEQAVDYDAIQDQAKQLEIEKQQLKEDTLKFRLEQEGLGFAKDFATTYSPTENIEKQIEMIQQLIAEIKLDMGFKPKEVAKQDDYTAHKQNGDAKGMIASKFAKLFK</sequence>
<dbReference type="HOGENOM" id="CLU_1925020_0_0_9"/>
<evidence type="ECO:0000313" key="3">
    <source>
        <dbReference type="Proteomes" id="UP000002164"/>
    </source>
</evidence>
<dbReference type="AlphaFoldDB" id="B1HTB3"/>
<evidence type="ECO:0000313" key="2">
    <source>
        <dbReference type="EMBL" id="ACA39529.1"/>
    </source>
</evidence>
<dbReference type="KEGG" id="lsp:Bsph_1940"/>
<protein>
    <recommendedName>
        <fullName evidence="4">DUF4355 domain-containing protein</fullName>
    </recommendedName>
</protein>
<evidence type="ECO:0008006" key="4">
    <source>
        <dbReference type="Google" id="ProtNLM"/>
    </source>
</evidence>
<feature type="coiled-coil region" evidence="1">
    <location>
        <begin position="52"/>
        <end position="116"/>
    </location>
</feature>
<evidence type="ECO:0000256" key="1">
    <source>
        <dbReference type="SAM" id="Coils"/>
    </source>
</evidence>
<keyword evidence="1" id="KW-0175">Coiled coil</keyword>
<reference evidence="2 3" key="1">
    <citation type="journal article" date="2008" name="J. Bacteriol.">
        <title>Complete genome sequence of the mosquitocidal bacterium Bacillus sphaericus C3-41 and comparison with those of closely related Bacillus species.</title>
        <authorList>
            <person name="Hu X."/>
            <person name="Fan W."/>
            <person name="Han B."/>
            <person name="Liu H."/>
            <person name="Zheng D."/>
            <person name="Li Q."/>
            <person name="Dong W."/>
            <person name="Yan J."/>
            <person name="Gao M."/>
            <person name="Berry C."/>
            <person name="Yuan Z."/>
        </authorList>
    </citation>
    <scope>NUCLEOTIDE SEQUENCE [LARGE SCALE GENOMIC DNA]</scope>
    <source>
        <strain evidence="2 3">C3-41</strain>
    </source>
</reference>
<gene>
    <name evidence="2" type="ordered locus">Bsph_1940</name>
</gene>
<dbReference type="EMBL" id="CP000817">
    <property type="protein sequence ID" value="ACA39529.1"/>
    <property type="molecule type" value="Genomic_DNA"/>
</dbReference>
<dbReference type="Proteomes" id="UP000002164">
    <property type="component" value="Chromosome"/>
</dbReference>
<accession>B1HTB3</accession>
<proteinExistence type="predicted"/>
<organism evidence="2 3">
    <name type="scientific">Lysinibacillus sphaericus (strain C3-41)</name>
    <dbReference type="NCBI Taxonomy" id="444177"/>
    <lineage>
        <taxon>Bacteria</taxon>
        <taxon>Bacillati</taxon>
        <taxon>Bacillota</taxon>
        <taxon>Bacilli</taxon>
        <taxon>Bacillales</taxon>
        <taxon>Bacillaceae</taxon>
        <taxon>Lysinibacillus</taxon>
    </lineage>
</organism>